<gene>
    <name evidence="1" type="ORF">J5W02_03665</name>
</gene>
<organism evidence="1 2">
    <name type="scientific">Caproiciproducens faecalis</name>
    <dbReference type="NCBI Taxonomy" id="2820301"/>
    <lineage>
        <taxon>Bacteria</taxon>
        <taxon>Bacillati</taxon>
        <taxon>Bacillota</taxon>
        <taxon>Clostridia</taxon>
        <taxon>Eubacteriales</taxon>
        <taxon>Acutalibacteraceae</taxon>
        <taxon>Caproiciproducens</taxon>
    </lineage>
</organism>
<proteinExistence type="predicted"/>
<accession>A0ABS7DKS1</accession>
<reference evidence="1 2" key="1">
    <citation type="submission" date="2021-03" db="EMBL/GenBank/DDBJ databases">
        <title>Caproiciproducens sp. nov. isolated from feces of cow.</title>
        <authorList>
            <person name="Choi J.-Y."/>
        </authorList>
    </citation>
    <scope>NUCLEOTIDE SEQUENCE [LARGE SCALE GENOMIC DNA]</scope>
    <source>
        <strain evidence="1 2">AGMB10547</strain>
    </source>
</reference>
<name>A0ABS7DKS1_9FIRM</name>
<evidence type="ECO:0000313" key="2">
    <source>
        <dbReference type="Proteomes" id="UP000719942"/>
    </source>
</evidence>
<sequence length="63" mass="7186">MRTVSSESVQGGAGQLYAPAPENWKDLFEKDLLDAYSVTPDHYEDFGDGFFQVYVMMENLFPM</sequence>
<protein>
    <submittedName>
        <fullName evidence="1">Uncharacterized protein</fullName>
    </submittedName>
</protein>
<comment type="caution">
    <text evidence="1">The sequence shown here is derived from an EMBL/GenBank/DDBJ whole genome shotgun (WGS) entry which is preliminary data.</text>
</comment>
<dbReference type="EMBL" id="JAGFNZ010000001">
    <property type="protein sequence ID" value="MBW7571901.1"/>
    <property type="molecule type" value="Genomic_DNA"/>
</dbReference>
<dbReference type="RefSeq" id="WP_219964280.1">
    <property type="nucleotide sequence ID" value="NZ_JAGFNZ010000001.1"/>
</dbReference>
<keyword evidence="2" id="KW-1185">Reference proteome</keyword>
<dbReference type="Proteomes" id="UP000719942">
    <property type="component" value="Unassembled WGS sequence"/>
</dbReference>
<evidence type="ECO:0000313" key="1">
    <source>
        <dbReference type="EMBL" id="MBW7571901.1"/>
    </source>
</evidence>